<accession>A0A089WNH7</accession>
<evidence type="ECO:0000313" key="3">
    <source>
        <dbReference type="Proteomes" id="UP000029493"/>
    </source>
</evidence>
<keyword evidence="1" id="KW-0812">Transmembrane</keyword>
<keyword evidence="1" id="KW-1133">Transmembrane helix</keyword>
<dbReference type="OrthoDB" id="8926562at2"/>
<feature type="transmembrane region" description="Helical" evidence="1">
    <location>
        <begin position="16"/>
        <end position="37"/>
    </location>
</feature>
<dbReference type="AlphaFoldDB" id="A0A089WNH7"/>
<dbReference type="Proteomes" id="UP000029493">
    <property type="component" value="Chromosome"/>
</dbReference>
<keyword evidence="1" id="KW-0472">Membrane</keyword>
<gene>
    <name evidence="2" type="ORF">LK03_17025</name>
</gene>
<dbReference type="RefSeq" id="WP_038413510.1">
    <property type="nucleotide sequence ID" value="NZ_CP009455.1"/>
</dbReference>
<dbReference type="eggNOG" id="ENOG5032TI1">
    <property type="taxonomic scope" value="Bacteria"/>
</dbReference>
<proteinExistence type="predicted"/>
<protein>
    <recommendedName>
        <fullName evidence="4">MFS transporter</fullName>
    </recommendedName>
</protein>
<keyword evidence="3" id="KW-1185">Reference proteome</keyword>
<name>A0A089WNH7_9PSED</name>
<evidence type="ECO:0000313" key="2">
    <source>
        <dbReference type="EMBL" id="AIR90865.1"/>
    </source>
</evidence>
<evidence type="ECO:0008006" key="4">
    <source>
        <dbReference type="Google" id="ProtNLM"/>
    </source>
</evidence>
<evidence type="ECO:0000256" key="1">
    <source>
        <dbReference type="SAM" id="Phobius"/>
    </source>
</evidence>
<sequence>MWSETGYLKLVRASGLYDLLITAAFVTPWSFRLLHAALGDLHGQLGLAGTLPAFGPVQMMMANLMGSIVCVWAWLRIRHAQQRLGRYDAAGRVLFACWQGYALSQGATALISPILALEVLWAVAQLWPVRSARA</sequence>
<dbReference type="EMBL" id="CP009455">
    <property type="protein sequence ID" value="AIR90865.1"/>
    <property type="molecule type" value="Genomic_DNA"/>
</dbReference>
<dbReference type="KEGG" id="psw:LK03_17025"/>
<organism evidence="2 3">
    <name type="scientific">Pseudomonas cremoricolorata</name>
    <dbReference type="NCBI Taxonomy" id="157783"/>
    <lineage>
        <taxon>Bacteria</taxon>
        <taxon>Pseudomonadati</taxon>
        <taxon>Pseudomonadota</taxon>
        <taxon>Gammaproteobacteria</taxon>
        <taxon>Pseudomonadales</taxon>
        <taxon>Pseudomonadaceae</taxon>
        <taxon>Pseudomonas</taxon>
    </lineage>
</organism>
<feature type="transmembrane region" description="Helical" evidence="1">
    <location>
        <begin position="57"/>
        <end position="75"/>
    </location>
</feature>
<reference evidence="2 3" key="1">
    <citation type="submission" date="2014-09" db="EMBL/GenBank/DDBJ databases">
        <authorList>
            <person name="Chan K.-G."/>
        </authorList>
    </citation>
    <scope>NUCLEOTIDE SEQUENCE [LARGE SCALE GENOMIC DNA]</scope>
    <source>
        <strain evidence="2 3">ND07</strain>
    </source>
</reference>